<dbReference type="PROSITE" id="PS50075">
    <property type="entry name" value="CARRIER"/>
    <property type="match status" value="1"/>
</dbReference>
<gene>
    <name evidence="5" type="ORF">MAM1_0177c07319</name>
</gene>
<dbReference type="Pfam" id="PF00501">
    <property type="entry name" value="AMP-binding"/>
    <property type="match status" value="1"/>
</dbReference>
<reference evidence="5" key="1">
    <citation type="submission" date="2014-09" db="EMBL/GenBank/DDBJ databases">
        <title>Draft genome sequence of an oleaginous Mucoromycotina fungus Mucor ambiguus NBRC6742.</title>
        <authorList>
            <person name="Takeda I."/>
            <person name="Yamane N."/>
            <person name="Morita T."/>
            <person name="Tamano K."/>
            <person name="Machida M."/>
            <person name="Baker S."/>
            <person name="Koike H."/>
        </authorList>
    </citation>
    <scope>NUCLEOTIDE SEQUENCE</scope>
    <source>
        <strain evidence="5">NBRC 6742</strain>
    </source>
</reference>
<evidence type="ECO:0000259" key="4">
    <source>
        <dbReference type="PROSITE" id="PS50075"/>
    </source>
</evidence>
<evidence type="ECO:0000313" key="5">
    <source>
        <dbReference type="EMBL" id="GAN07815.1"/>
    </source>
</evidence>
<keyword evidence="1" id="KW-0596">Phosphopantetheine</keyword>
<dbReference type="OrthoDB" id="429813at2759"/>
<keyword evidence="2" id="KW-0597">Phosphoprotein</keyword>
<dbReference type="SMART" id="SM00823">
    <property type="entry name" value="PKS_PP"/>
    <property type="match status" value="1"/>
</dbReference>
<dbReference type="Gene3D" id="3.40.50.12780">
    <property type="entry name" value="N-terminal domain of ligase-like"/>
    <property type="match status" value="1"/>
</dbReference>
<dbReference type="Gene3D" id="1.10.1200.10">
    <property type="entry name" value="ACP-like"/>
    <property type="match status" value="1"/>
</dbReference>
<dbReference type="Proteomes" id="UP000053815">
    <property type="component" value="Unassembled WGS sequence"/>
</dbReference>
<dbReference type="SUPFAM" id="SSF56801">
    <property type="entry name" value="Acetyl-CoA synthetase-like"/>
    <property type="match status" value="1"/>
</dbReference>
<dbReference type="GO" id="GO:0031177">
    <property type="term" value="F:phosphopantetheine binding"/>
    <property type="evidence" value="ECO:0007669"/>
    <property type="project" value="InterPro"/>
</dbReference>
<evidence type="ECO:0000313" key="6">
    <source>
        <dbReference type="Proteomes" id="UP000053815"/>
    </source>
</evidence>
<evidence type="ECO:0000256" key="3">
    <source>
        <dbReference type="SAM" id="Coils"/>
    </source>
</evidence>
<protein>
    <submittedName>
        <fullName evidence="5">L-aminoadipate-semialdehyde dehydrogenase</fullName>
    </submittedName>
</protein>
<dbReference type="Pfam" id="PF07993">
    <property type="entry name" value="NAD_binding_4"/>
    <property type="match status" value="1"/>
</dbReference>
<dbReference type="InterPro" id="IPR036291">
    <property type="entry name" value="NAD(P)-bd_dom_sf"/>
</dbReference>
<keyword evidence="3" id="KW-0175">Coiled coil</keyword>
<name>A0A0C9LW31_9FUNG</name>
<evidence type="ECO:0000256" key="1">
    <source>
        <dbReference type="ARBA" id="ARBA00022450"/>
    </source>
</evidence>
<dbReference type="Pfam" id="PF23562">
    <property type="entry name" value="AMP-binding_C_3"/>
    <property type="match status" value="1"/>
</dbReference>
<dbReference type="PANTHER" id="PTHR44845">
    <property type="entry name" value="CARRIER DOMAIN-CONTAINING PROTEIN"/>
    <property type="match status" value="1"/>
</dbReference>
<dbReference type="InterPro" id="IPR020806">
    <property type="entry name" value="PKS_PP-bd"/>
</dbReference>
<dbReference type="PROSITE" id="PS00012">
    <property type="entry name" value="PHOSPHOPANTETHEINE"/>
    <property type="match status" value="1"/>
</dbReference>
<evidence type="ECO:0000256" key="2">
    <source>
        <dbReference type="ARBA" id="ARBA00022553"/>
    </source>
</evidence>
<dbReference type="InterPro" id="IPR013120">
    <property type="entry name" value="FAR_NAD-bd"/>
</dbReference>
<dbReference type="AlphaFoldDB" id="A0A0C9LW31"/>
<dbReference type="STRING" id="91626.A0A0C9LW31"/>
<dbReference type="PANTHER" id="PTHR44845:SF6">
    <property type="entry name" value="BETA-ALANINE-ACTIVATING ENZYME"/>
    <property type="match status" value="1"/>
</dbReference>
<proteinExistence type="predicted"/>
<dbReference type="InterPro" id="IPR006162">
    <property type="entry name" value="Ppantetheine_attach_site"/>
</dbReference>
<dbReference type="Pfam" id="PF00550">
    <property type="entry name" value="PP-binding"/>
    <property type="match status" value="1"/>
</dbReference>
<keyword evidence="6" id="KW-1185">Reference proteome</keyword>
<organism evidence="5">
    <name type="scientific">Mucor ambiguus</name>
    <dbReference type="NCBI Taxonomy" id="91626"/>
    <lineage>
        <taxon>Eukaryota</taxon>
        <taxon>Fungi</taxon>
        <taxon>Fungi incertae sedis</taxon>
        <taxon>Mucoromycota</taxon>
        <taxon>Mucoromycotina</taxon>
        <taxon>Mucoromycetes</taxon>
        <taxon>Mucorales</taxon>
        <taxon>Mucorineae</taxon>
        <taxon>Mucoraceae</taxon>
        <taxon>Mucor</taxon>
    </lineage>
</organism>
<accession>A0A0C9LW31</accession>
<dbReference type="InterPro" id="IPR042099">
    <property type="entry name" value="ANL_N_sf"/>
</dbReference>
<dbReference type="InterPro" id="IPR009081">
    <property type="entry name" value="PP-bd_ACP"/>
</dbReference>
<dbReference type="Gene3D" id="3.40.50.720">
    <property type="entry name" value="NAD(P)-binding Rossmann-like Domain"/>
    <property type="match status" value="1"/>
</dbReference>
<feature type="domain" description="Carrier" evidence="4">
    <location>
        <begin position="581"/>
        <end position="655"/>
    </location>
</feature>
<dbReference type="InterPro" id="IPR000873">
    <property type="entry name" value="AMP-dep_synth/lig_dom"/>
</dbReference>
<dbReference type="SUPFAM" id="SSF51735">
    <property type="entry name" value="NAD(P)-binding Rossmann-fold domains"/>
    <property type="match status" value="1"/>
</dbReference>
<dbReference type="InterPro" id="IPR036736">
    <property type="entry name" value="ACP-like_sf"/>
</dbReference>
<sequence length="1063" mass="119799">MSALNAPTNVTFALGQSVPQHFKAFTNYMDQQTKMYADKVFARYYSNGEYRTATYAEVDRLAINLACKWAKDVQGTEVVSFISGHSFNYAIVMLAIMKLRVTMLTISPRNSEAADVNLLEKTQSKLLIADVKYESIAKAAVSQVPGVKLIVMPTLDIAALLKEPINPDYQQILNSNFSDEDILKPALIIHSSGSTNFPKPIYLSNRYLFYVMGCLEILINAKDHLESFTEKDVILPSVPLASFSFHIFGFFVHFSVTAYGGSCVFLEKLPPSQTEIAEALVANNVTIMAAPPLILEQMIPYLEETKDFTAVQRLKYLIFGGANLKHSSGEWFHAHGVNTRSMYGSTECGAIMSSDLDRNSKNWGSLRLFHQDSQGRPYGTFEVEDQNEPNVKHLYMHADNPTLANHVSNRADGGYDTQDLFIENPNYPGYYTYLGRRDDTLIMENGEKTNPVPMEATIRQSPMIQQVAVFGQGRQCTAALIQLDRGFAERFGPEEIIAAVHAAVKEANLECPSHSKILPQMVKILPFNKVLPSTDKGTVMRKKAESTYQDVVEKLYKDFLEGPSSHTKTNAGDDTSAWTPEQTEDFLITCAAEVLDVPQTTFKDRNQSVFDFGLNSLSAIQLRNRIAEFFDSVPQNFLFQHPSIVSMREALMSNQQEDALEQTEKQYQRTQQLAESYIKKAKKDFPRARNFYSDNKSKVILLTGVTGSLGSFMLRDLLQDPSVDKVYCCIRGKDSQLRDRLVEAFESRSLDPSLLNTDRVEVLPMRFNEPFLGLAEERYYQLKQEVTIVQHCAWLLNFNMPVDHFDKECIQPFYNLLKFAYKEANPMHVHFISSISASAAAGAEILEEPLPLDPHATLPMGYAQSKFIIEALFNYLTTEKDFPCYIERLGQVCGDSENGVWNVSEQYPLMFVGGGSIMHKMPKLDTVIDWITVDYAAASIADIMLKTANLSANPAESIYHIVNPKLVMWSDILNAMKKNGMEFDIVEPAEWVEELTKDDTNPAFRLMSFYEGNFKDNFKMPVWKTEKTSAMTPIIAKAPVLDADLFGKFLARWQSVGFYNPAN</sequence>
<dbReference type="EMBL" id="DF836466">
    <property type="protein sequence ID" value="GAN07815.1"/>
    <property type="molecule type" value="Genomic_DNA"/>
</dbReference>
<feature type="coiled-coil region" evidence="3">
    <location>
        <begin position="653"/>
        <end position="680"/>
    </location>
</feature>
<dbReference type="SUPFAM" id="SSF47336">
    <property type="entry name" value="ACP-like"/>
    <property type="match status" value="1"/>
</dbReference>